<dbReference type="SMART" id="SM00926">
    <property type="entry name" value="Molybdop_Fe4S4"/>
    <property type="match status" value="1"/>
</dbReference>
<dbReference type="Gene3D" id="3.10.20.740">
    <property type="match status" value="1"/>
</dbReference>
<evidence type="ECO:0000256" key="4">
    <source>
        <dbReference type="ARBA" id="ARBA00022714"/>
    </source>
</evidence>
<dbReference type="Gene3D" id="2.20.25.90">
    <property type="entry name" value="ADC-like domains"/>
    <property type="match status" value="1"/>
</dbReference>
<dbReference type="InterPro" id="IPR000283">
    <property type="entry name" value="NADH_UbQ_OxRdtase_75kDa_su_CS"/>
</dbReference>
<gene>
    <name evidence="13" type="ORF">GL267_13120</name>
</gene>
<dbReference type="InterPro" id="IPR006656">
    <property type="entry name" value="Mopterin_OxRdtase"/>
</dbReference>
<evidence type="ECO:0000256" key="7">
    <source>
        <dbReference type="ARBA" id="ARBA00023004"/>
    </source>
</evidence>
<comment type="cofactor">
    <cofactor evidence="1">
        <name>[4Fe-4S] cluster</name>
        <dbReference type="ChEBI" id="CHEBI:49883"/>
    </cofactor>
</comment>
<sequence length="765" mass="83664">MKRIFYLDGQPVPFTSGQNVLEAAIAAGMARQIPYFCYHPALGSLGACRQCAVKIYPHDDKHPPRVTMACLLPASDHLQLATVDQEVHTEHRKIIELLMLNHPLDCPVCDEGGQCHLQDMTVQTGHAVRRYSGPKRTYRDQDLGPLVHQEMNRCITCYRCVRFYQDTAQGDDFGVFGSRDRVYFGRLEDGPLESPFSGNLVEVCPTGVFTDKVFRHDYARVWDLQQGPSVCPHCAVGCNTLPGARLGTLRRVRARHHPEINPHFLCDRGRYGFRYVTAAERPVRARLHGVHSRQDAVLRQVATRLQEGRSGFLGSPREDVQSNLALFALADCLHAPFAALSSPWMEALAQQCMALPQAPTLNDVEMADHLIVLGDLGGVAPMAELAARQALRHGARLTVLASRPTALAEAGDYRPTRPSALPDLVTGLAEDACLQGSRRPVILAAAETLGPAGVHALRKTLARLPANARAGVFQNSPNLFGAAYFAADGHTVRLQHALRQREIDHLLCLAADPLGSDWGAGIWRSLAPGLQGVTVLDMVDTDTVRAAETVLPMAAFPERDGLFINYEGRIQAFAPVYRREAQVPSWQENTRGFPAAAGGQMHPLGPPTPQYWLGRLAELLDIVKPWQERLTFYQRFLCPIAPRPDHPGILLDDALRARFEIAAAPAAAPVGTEDWELDLFRWHGGEALADAAAELQSLAPSRGLRLNADVDASFATLSGPCGRLRLPVLPIVGMVAGVAALDQEGFAQLGLHPGEAVQIQWETVS</sequence>
<evidence type="ECO:0000256" key="3">
    <source>
        <dbReference type="ARBA" id="ARBA00022485"/>
    </source>
</evidence>
<dbReference type="SUPFAM" id="SSF54862">
    <property type="entry name" value="4Fe-4S ferredoxins"/>
    <property type="match status" value="1"/>
</dbReference>
<dbReference type="SUPFAM" id="SSF53706">
    <property type="entry name" value="Formate dehydrogenase/DMSO reductase, domains 1-3"/>
    <property type="match status" value="1"/>
</dbReference>
<protein>
    <submittedName>
        <fullName evidence="13">2Fe-2S iron-sulfur cluster binding domain-containing protein</fullName>
    </submittedName>
</protein>
<dbReference type="InterPro" id="IPR054351">
    <property type="entry name" value="NADH_UbQ_OxRdtase_ferredoxin"/>
</dbReference>
<dbReference type="PROSITE" id="PS51839">
    <property type="entry name" value="4FE4S_HC3"/>
    <property type="match status" value="1"/>
</dbReference>
<dbReference type="PROSITE" id="PS00643">
    <property type="entry name" value="COMPLEX1_75K_3"/>
    <property type="match status" value="1"/>
</dbReference>
<proteinExistence type="inferred from homology"/>
<keyword evidence="3" id="KW-0004">4Fe-4S</keyword>
<dbReference type="InterPro" id="IPR001041">
    <property type="entry name" value="2Fe-2S_ferredoxin-type"/>
</dbReference>
<dbReference type="SUPFAM" id="SSF54292">
    <property type="entry name" value="2Fe-2S ferredoxin-like"/>
    <property type="match status" value="1"/>
</dbReference>
<feature type="domain" description="4Fe-4S His(Cys)3-ligated-type" evidence="12">
    <location>
        <begin position="86"/>
        <end position="125"/>
    </location>
</feature>
<comment type="similarity">
    <text evidence="2">Belongs to the complex I 75 kDa subunit family.</text>
</comment>
<dbReference type="GO" id="GO:0042773">
    <property type="term" value="P:ATP synthesis coupled electron transport"/>
    <property type="evidence" value="ECO:0007669"/>
    <property type="project" value="InterPro"/>
</dbReference>
<feature type="domain" description="4Fe-4S Mo/W bis-MGD-type" evidence="11">
    <location>
        <begin position="224"/>
        <end position="280"/>
    </location>
</feature>
<evidence type="ECO:0000259" key="12">
    <source>
        <dbReference type="PROSITE" id="PS51839"/>
    </source>
</evidence>
<evidence type="ECO:0000259" key="11">
    <source>
        <dbReference type="PROSITE" id="PS51669"/>
    </source>
</evidence>
<evidence type="ECO:0000256" key="2">
    <source>
        <dbReference type="ARBA" id="ARBA00005404"/>
    </source>
</evidence>
<dbReference type="GO" id="GO:0003954">
    <property type="term" value="F:NADH dehydrogenase activity"/>
    <property type="evidence" value="ECO:0007669"/>
    <property type="project" value="TreeGrafter"/>
</dbReference>
<evidence type="ECO:0000259" key="10">
    <source>
        <dbReference type="PROSITE" id="PS51085"/>
    </source>
</evidence>
<evidence type="ECO:0000313" key="13">
    <source>
        <dbReference type="EMBL" id="NDU43535.1"/>
    </source>
</evidence>
<evidence type="ECO:0000256" key="8">
    <source>
        <dbReference type="ARBA" id="ARBA00023014"/>
    </source>
</evidence>
<organism evidence="13">
    <name type="scientific">Acidithiobacillus ferrianus</name>
    <dbReference type="NCBI Taxonomy" id="2678518"/>
    <lineage>
        <taxon>Bacteria</taxon>
        <taxon>Pseudomonadati</taxon>
        <taxon>Pseudomonadota</taxon>
        <taxon>Acidithiobacillia</taxon>
        <taxon>Acidithiobacillales</taxon>
        <taxon>Acidithiobacillaceae</taxon>
        <taxon>Acidithiobacillus</taxon>
    </lineage>
</organism>
<dbReference type="Gene3D" id="3.40.50.740">
    <property type="match status" value="1"/>
</dbReference>
<keyword evidence="5" id="KW-0874">Quinone</keyword>
<dbReference type="EMBL" id="WNJL01000037">
    <property type="protein sequence ID" value="NDU43535.1"/>
    <property type="molecule type" value="Genomic_DNA"/>
</dbReference>
<evidence type="ECO:0000256" key="1">
    <source>
        <dbReference type="ARBA" id="ARBA00001966"/>
    </source>
</evidence>
<dbReference type="AlphaFoldDB" id="A0A845UDW0"/>
<dbReference type="PANTHER" id="PTHR43105:SF10">
    <property type="entry name" value="NADH-QUINONE OXIDOREDUCTASE SUBUNIT G"/>
    <property type="match status" value="1"/>
</dbReference>
<dbReference type="PROSITE" id="PS00641">
    <property type="entry name" value="COMPLEX1_75K_1"/>
    <property type="match status" value="1"/>
</dbReference>
<dbReference type="Pfam" id="PF22117">
    <property type="entry name" value="Fer4_Nqo3"/>
    <property type="match status" value="1"/>
</dbReference>
<dbReference type="PROSITE" id="PS51085">
    <property type="entry name" value="2FE2S_FER_2"/>
    <property type="match status" value="1"/>
</dbReference>
<dbReference type="PANTHER" id="PTHR43105">
    <property type="entry name" value="RESPIRATORY NITRATE REDUCTASE"/>
    <property type="match status" value="1"/>
</dbReference>
<evidence type="ECO:0000256" key="9">
    <source>
        <dbReference type="ARBA" id="ARBA00034078"/>
    </source>
</evidence>
<keyword evidence="7" id="KW-0408">Iron</keyword>
<dbReference type="GO" id="GO:0016020">
    <property type="term" value="C:membrane"/>
    <property type="evidence" value="ECO:0007669"/>
    <property type="project" value="InterPro"/>
</dbReference>
<dbReference type="CDD" id="cd00207">
    <property type="entry name" value="fer2"/>
    <property type="match status" value="1"/>
</dbReference>
<dbReference type="Pfam" id="PF13510">
    <property type="entry name" value="Fer2_4"/>
    <property type="match status" value="1"/>
</dbReference>
<dbReference type="GO" id="GO:0048038">
    <property type="term" value="F:quinone binding"/>
    <property type="evidence" value="ECO:0007669"/>
    <property type="project" value="UniProtKB-KW"/>
</dbReference>
<keyword evidence="8" id="KW-0411">Iron-sulfur</keyword>
<evidence type="ECO:0000256" key="5">
    <source>
        <dbReference type="ARBA" id="ARBA00022719"/>
    </source>
</evidence>
<keyword evidence="4" id="KW-0001">2Fe-2S</keyword>
<dbReference type="Pfam" id="PF00384">
    <property type="entry name" value="Molybdopterin"/>
    <property type="match status" value="1"/>
</dbReference>
<dbReference type="GO" id="GO:0046872">
    <property type="term" value="F:metal ion binding"/>
    <property type="evidence" value="ECO:0007669"/>
    <property type="project" value="UniProtKB-KW"/>
</dbReference>
<accession>A0A845UDW0</accession>
<keyword evidence="6" id="KW-0479">Metal-binding</keyword>
<dbReference type="InterPro" id="IPR006963">
    <property type="entry name" value="Mopterin_OxRdtase_4Fe-4S_dom"/>
</dbReference>
<dbReference type="RefSeq" id="WP_163098720.1">
    <property type="nucleotide sequence ID" value="NZ_CP127523.1"/>
</dbReference>
<feature type="domain" description="2Fe-2S ferredoxin-type" evidence="10">
    <location>
        <begin position="2"/>
        <end position="86"/>
    </location>
</feature>
<dbReference type="SMART" id="SM00929">
    <property type="entry name" value="NADH-G_4Fe-4S_3"/>
    <property type="match status" value="1"/>
</dbReference>
<dbReference type="PROSITE" id="PS00642">
    <property type="entry name" value="COMPLEX1_75K_2"/>
    <property type="match status" value="1"/>
</dbReference>
<dbReference type="GO" id="GO:0008137">
    <property type="term" value="F:NADH dehydrogenase (ubiquinone) activity"/>
    <property type="evidence" value="ECO:0007669"/>
    <property type="project" value="InterPro"/>
</dbReference>
<comment type="caution">
    <text evidence="13">The sequence shown here is derived from an EMBL/GenBank/DDBJ whole genome shotgun (WGS) entry which is preliminary data.</text>
</comment>
<dbReference type="InterPro" id="IPR019574">
    <property type="entry name" value="NADH_UbQ_OxRdtase_Gsu_4Fe4S-bd"/>
</dbReference>
<dbReference type="InterPro" id="IPR050123">
    <property type="entry name" value="Prok_molybdopt-oxidoreductase"/>
</dbReference>
<name>A0A845UDW0_9PROT</name>
<reference evidence="13" key="1">
    <citation type="submission" date="2019-11" db="EMBL/GenBank/DDBJ databases">
        <title>Acidithiobacillus ferrianus sp. nov.: a facultatively anaerobic and extremely acidophilic chemolithoautotroph.</title>
        <authorList>
            <person name="Norris P.R."/>
            <person name="Falagan C."/>
            <person name="Moya-Beltran A."/>
            <person name="Castro M."/>
            <person name="Quatrini R."/>
            <person name="Johnson D.B."/>
        </authorList>
    </citation>
    <scope>NUCLEOTIDE SEQUENCE [LARGE SCALE GENOMIC DNA]</scope>
    <source>
        <strain evidence="13">MG</strain>
    </source>
</reference>
<evidence type="ECO:0000256" key="6">
    <source>
        <dbReference type="ARBA" id="ARBA00022723"/>
    </source>
</evidence>
<dbReference type="InterPro" id="IPR036010">
    <property type="entry name" value="2Fe-2S_ferredoxin-like_sf"/>
</dbReference>
<dbReference type="Pfam" id="PF10588">
    <property type="entry name" value="NADH-G_4Fe-4S_3"/>
    <property type="match status" value="1"/>
</dbReference>
<dbReference type="Pfam" id="PF04879">
    <property type="entry name" value="Molybdop_Fe4S4"/>
    <property type="match status" value="1"/>
</dbReference>
<dbReference type="PROSITE" id="PS51669">
    <property type="entry name" value="4FE4S_MOW_BIS_MGD"/>
    <property type="match status" value="1"/>
</dbReference>
<dbReference type="GO" id="GO:0051539">
    <property type="term" value="F:4 iron, 4 sulfur cluster binding"/>
    <property type="evidence" value="ECO:0007669"/>
    <property type="project" value="UniProtKB-KW"/>
</dbReference>
<comment type="cofactor">
    <cofactor evidence="9">
        <name>[2Fe-2S] cluster</name>
        <dbReference type="ChEBI" id="CHEBI:190135"/>
    </cofactor>
</comment>
<dbReference type="GO" id="GO:0051537">
    <property type="term" value="F:2 iron, 2 sulfur cluster binding"/>
    <property type="evidence" value="ECO:0007669"/>
    <property type="project" value="UniProtKB-KW"/>
</dbReference>